<evidence type="ECO:0000256" key="3">
    <source>
        <dbReference type="ARBA" id="ARBA00022679"/>
    </source>
</evidence>
<keyword evidence="3" id="KW-0808">Transferase</keyword>
<dbReference type="GO" id="GO:0080044">
    <property type="term" value="F:quercetin 7-O-glucosyltransferase activity"/>
    <property type="evidence" value="ECO:0007669"/>
    <property type="project" value="TreeGrafter"/>
</dbReference>
<dbReference type="InterPro" id="IPR002213">
    <property type="entry name" value="UDP_glucos_trans"/>
</dbReference>
<evidence type="ECO:0000256" key="2">
    <source>
        <dbReference type="ARBA" id="ARBA00022676"/>
    </source>
</evidence>
<reference evidence="5" key="1">
    <citation type="submission" date="2019-12" db="EMBL/GenBank/DDBJ databases">
        <authorList>
            <person name="Scholes J."/>
        </authorList>
    </citation>
    <scope>NUCLEOTIDE SEQUENCE</scope>
</reference>
<dbReference type="AlphaFoldDB" id="A0A9N7NGV9"/>
<feature type="region of interest" description="Disordered" evidence="4">
    <location>
        <begin position="258"/>
        <end position="313"/>
    </location>
</feature>
<feature type="compositionally biased region" description="Basic and acidic residues" evidence="4">
    <location>
        <begin position="258"/>
        <end position="275"/>
    </location>
</feature>
<evidence type="ECO:0000256" key="4">
    <source>
        <dbReference type="SAM" id="MobiDB-lite"/>
    </source>
</evidence>
<evidence type="ECO:0000313" key="5">
    <source>
        <dbReference type="EMBL" id="CAA0830313.1"/>
    </source>
</evidence>
<dbReference type="CDD" id="cd03784">
    <property type="entry name" value="GT1_Gtf-like"/>
    <property type="match status" value="1"/>
</dbReference>
<dbReference type="Pfam" id="PF00201">
    <property type="entry name" value="UDPGT"/>
    <property type="match status" value="1"/>
</dbReference>
<dbReference type="SUPFAM" id="SSF53756">
    <property type="entry name" value="UDP-Glycosyltransferase/glycogen phosphorylase"/>
    <property type="match status" value="1"/>
</dbReference>
<comment type="similarity">
    <text evidence="1">Belongs to the UDP-glycosyltransferase family.</text>
</comment>
<dbReference type="OrthoDB" id="5835829at2759"/>
<dbReference type="Proteomes" id="UP001153555">
    <property type="component" value="Unassembled WGS sequence"/>
</dbReference>
<comment type="caution">
    <text evidence="5">The sequence shown here is derived from an EMBL/GenBank/DDBJ whole genome shotgun (WGS) entry which is preliminary data.</text>
</comment>
<dbReference type="PANTHER" id="PTHR11926:SF1494">
    <property type="entry name" value="FLAVONOL 3-O-GLUCOSYLTRANSFERASE UGT76E12-RELATED"/>
    <property type="match status" value="1"/>
</dbReference>
<sequence>MSKLTEKTEEVNYVPGVKSINTKDVVSFFKDPESQKFVYKTLSLSFDRVKKADFVLLTTVEHLEPDVLSALNRYQPNYAIGPINFSKNLPTNVVCSKSLWYESDCASWLESKSPGSVLYVSFESFVHSSKKIIEEVAYGLLLSGVNFIWVIRERILNSGDNANVLPLGIENEVKGQGLIVHWCDQIKVLSSPVVGGFLTHCGWNSTVEIIWYGVPMICYPISYDQPTNRKLVVDDWKIGIVMGFRVVNFMNGKHGEARSEKWSRDVEGNLDKSEMGDGSAVSRVMSENEKTIEIETRGAPTTFDQEKNDSSEA</sequence>
<feature type="compositionally biased region" description="Basic and acidic residues" evidence="4">
    <location>
        <begin position="304"/>
        <end position="313"/>
    </location>
</feature>
<keyword evidence="2" id="KW-0328">Glycosyltransferase</keyword>
<dbReference type="PANTHER" id="PTHR11926">
    <property type="entry name" value="GLUCOSYL/GLUCURONOSYL TRANSFERASES"/>
    <property type="match status" value="1"/>
</dbReference>
<dbReference type="Gene3D" id="3.40.50.2000">
    <property type="entry name" value="Glycogen Phosphorylase B"/>
    <property type="match status" value="2"/>
</dbReference>
<keyword evidence="6" id="KW-1185">Reference proteome</keyword>
<name>A0A9N7NGV9_STRHE</name>
<dbReference type="EMBL" id="CACSLK010027829">
    <property type="protein sequence ID" value="CAA0830313.1"/>
    <property type="molecule type" value="Genomic_DNA"/>
</dbReference>
<accession>A0A9N7NGV9</accession>
<evidence type="ECO:0000313" key="6">
    <source>
        <dbReference type="Proteomes" id="UP001153555"/>
    </source>
</evidence>
<dbReference type="GO" id="GO:0080043">
    <property type="term" value="F:quercetin 3-O-glucosyltransferase activity"/>
    <property type="evidence" value="ECO:0007669"/>
    <property type="project" value="TreeGrafter"/>
</dbReference>
<gene>
    <name evidence="5" type="ORF">SHERM_25737</name>
</gene>
<organism evidence="5 6">
    <name type="scientific">Striga hermonthica</name>
    <name type="common">Purple witchweed</name>
    <name type="synonym">Buchnera hermonthica</name>
    <dbReference type="NCBI Taxonomy" id="68872"/>
    <lineage>
        <taxon>Eukaryota</taxon>
        <taxon>Viridiplantae</taxon>
        <taxon>Streptophyta</taxon>
        <taxon>Embryophyta</taxon>
        <taxon>Tracheophyta</taxon>
        <taxon>Spermatophyta</taxon>
        <taxon>Magnoliopsida</taxon>
        <taxon>eudicotyledons</taxon>
        <taxon>Gunneridae</taxon>
        <taxon>Pentapetalae</taxon>
        <taxon>asterids</taxon>
        <taxon>lamiids</taxon>
        <taxon>Lamiales</taxon>
        <taxon>Orobanchaceae</taxon>
        <taxon>Buchnereae</taxon>
        <taxon>Striga</taxon>
    </lineage>
</organism>
<evidence type="ECO:0000256" key="1">
    <source>
        <dbReference type="ARBA" id="ARBA00009995"/>
    </source>
</evidence>
<protein>
    <submittedName>
        <fullName evidence="5">UDP-glycosyltransferase 86A1</fullName>
    </submittedName>
</protein>
<proteinExistence type="inferred from homology"/>
<dbReference type="FunFam" id="3.40.50.2000:FF:000056">
    <property type="entry name" value="Glycosyltransferase"/>
    <property type="match status" value="1"/>
</dbReference>
<feature type="compositionally biased region" description="Basic and acidic residues" evidence="4">
    <location>
        <begin position="286"/>
        <end position="296"/>
    </location>
</feature>